<comment type="caution">
    <text evidence="8">The sequence shown here is derived from an EMBL/GenBank/DDBJ whole genome shotgun (WGS) entry which is preliminary data.</text>
</comment>
<dbReference type="InterPro" id="IPR032831">
    <property type="entry name" value="LptM_cons"/>
</dbReference>
<keyword evidence="4" id="KW-0564">Palmitate</keyword>
<evidence type="ECO:0000256" key="4">
    <source>
        <dbReference type="ARBA" id="ARBA00023139"/>
    </source>
</evidence>
<protein>
    <submittedName>
        <fullName evidence="8">Lipoprotein</fullName>
    </submittedName>
</protein>
<dbReference type="Proteomes" id="UP000643207">
    <property type="component" value="Unassembled WGS sequence"/>
</dbReference>
<keyword evidence="6 8" id="KW-0449">Lipoprotein</keyword>
<evidence type="ECO:0000256" key="2">
    <source>
        <dbReference type="ARBA" id="ARBA00022729"/>
    </source>
</evidence>
<keyword evidence="9" id="KW-1185">Reference proteome</keyword>
<keyword evidence="3" id="KW-0472">Membrane</keyword>
<dbReference type="NCBIfam" id="NF047847">
    <property type="entry name" value="SS_mature_LptM"/>
    <property type="match status" value="1"/>
</dbReference>
<evidence type="ECO:0000256" key="1">
    <source>
        <dbReference type="ARBA" id="ARBA00004459"/>
    </source>
</evidence>
<dbReference type="EMBL" id="JAERRA010000001">
    <property type="protein sequence ID" value="MBL0719099.1"/>
    <property type="molecule type" value="Genomic_DNA"/>
</dbReference>
<comment type="subcellular location">
    <subcellularLocation>
        <location evidence="1">Cell outer membrane</location>
        <topology evidence="1">Lipid-anchor</topology>
    </subcellularLocation>
</comment>
<evidence type="ECO:0000256" key="6">
    <source>
        <dbReference type="ARBA" id="ARBA00023288"/>
    </source>
</evidence>
<sequence>MLRSILGSAPRASGRPTLRAVRSPQGLRCGALLGGLGLALLLAGCGQRGPLYLPGPADASAAKPDTLPTASPRPAAPPASGPAR</sequence>
<dbReference type="GO" id="GO:0009279">
    <property type="term" value="C:cell outer membrane"/>
    <property type="evidence" value="ECO:0007669"/>
    <property type="project" value="UniProtKB-SubCell"/>
</dbReference>
<evidence type="ECO:0000256" key="3">
    <source>
        <dbReference type="ARBA" id="ARBA00023136"/>
    </source>
</evidence>
<keyword evidence="5" id="KW-0998">Cell outer membrane</keyword>
<gene>
    <name evidence="8" type="ORF">JI742_04265</name>
</gene>
<proteinExistence type="predicted"/>
<name>A0A9X0XCC8_9BURK</name>
<organism evidence="8 9">
    <name type="scientific">Aquariibacter lacus</name>
    <dbReference type="NCBI Taxonomy" id="2801332"/>
    <lineage>
        <taxon>Bacteria</taxon>
        <taxon>Pseudomonadati</taxon>
        <taxon>Pseudomonadota</taxon>
        <taxon>Betaproteobacteria</taxon>
        <taxon>Burkholderiales</taxon>
        <taxon>Sphaerotilaceae</taxon>
        <taxon>Aquariibacter</taxon>
    </lineage>
</organism>
<accession>A0A9X0XCC8</accession>
<reference evidence="8 9" key="1">
    <citation type="submission" date="2021-01" db="EMBL/GenBank/DDBJ databases">
        <title>Piscinibacter sp. Jin2 Genome sequencing and assembly.</title>
        <authorList>
            <person name="Kim I."/>
        </authorList>
    </citation>
    <scope>NUCLEOTIDE SEQUENCE [LARGE SCALE GENOMIC DNA]</scope>
    <source>
        <strain evidence="8 9">Jin2</strain>
    </source>
</reference>
<evidence type="ECO:0000313" key="9">
    <source>
        <dbReference type="Proteomes" id="UP000643207"/>
    </source>
</evidence>
<evidence type="ECO:0000313" key="8">
    <source>
        <dbReference type="EMBL" id="MBL0719099.1"/>
    </source>
</evidence>
<feature type="compositionally biased region" description="Pro residues" evidence="7">
    <location>
        <begin position="74"/>
        <end position="84"/>
    </location>
</feature>
<dbReference type="Pfam" id="PF13627">
    <property type="entry name" value="LptM_cons"/>
    <property type="match status" value="1"/>
</dbReference>
<keyword evidence="2" id="KW-0732">Signal</keyword>
<feature type="region of interest" description="Disordered" evidence="7">
    <location>
        <begin position="53"/>
        <end position="84"/>
    </location>
</feature>
<evidence type="ECO:0000256" key="7">
    <source>
        <dbReference type="SAM" id="MobiDB-lite"/>
    </source>
</evidence>
<evidence type="ECO:0000256" key="5">
    <source>
        <dbReference type="ARBA" id="ARBA00023237"/>
    </source>
</evidence>
<feature type="region of interest" description="Disordered" evidence="7">
    <location>
        <begin position="1"/>
        <end position="21"/>
    </location>
</feature>
<dbReference type="AlphaFoldDB" id="A0A9X0XCC8"/>